<dbReference type="Proteomes" id="UP000271227">
    <property type="component" value="Unassembled WGS sequence"/>
</dbReference>
<sequence length="191" mass="20903">MTGLRFDTNAPPHPLRRKNPCSFFNIVFVSVGVLAALMLNTTTSWAQMPVPGCGVQDFTLSSLYVQPSGGQQTLILVETALTPEQQQCGMMFRTSVAPDQGMIFVFPEAKQASFWMRNTLIPLDIIFVRRNGRIANIIENAEPETLSSRPSKGRVIAVLELAGGQAAELGLKPGDMVRHHLLGNLADDHDN</sequence>
<dbReference type="InParanoid" id="A0A3M0C516"/>
<protein>
    <recommendedName>
        <fullName evidence="4">DUF192 domain-containing protein</fullName>
    </recommendedName>
</protein>
<dbReference type="PANTHER" id="PTHR37953:SF1">
    <property type="entry name" value="UPF0127 PROTEIN MJ1496"/>
    <property type="match status" value="1"/>
</dbReference>
<dbReference type="Gene3D" id="2.60.120.1140">
    <property type="entry name" value="Protein of unknown function DUF192"/>
    <property type="match status" value="1"/>
</dbReference>
<keyword evidence="3" id="KW-1185">Reference proteome</keyword>
<keyword evidence="1" id="KW-0472">Membrane</keyword>
<keyword evidence="1" id="KW-0812">Transmembrane</keyword>
<dbReference type="InterPro" id="IPR038695">
    <property type="entry name" value="Saro_0823-like_sf"/>
</dbReference>
<evidence type="ECO:0000313" key="3">
    <source>
        <dbReference type="Proteomes" id="UP000271227"/>
    </source>
</evidence>
<feature type="transmembrane region" description="Helical" evidence="1">
    <location>
        <begin position="21"/>
        <end position="39"/>
    </location>
</feature>
<name>A0A3M0C516_9PROT</name>
<accession>A0A3M0C516</accession>
<dbReference type="InterPro" id="IPR003795">
    <property type="entry name" value="DUF192"/>
</dbReference>
<organism evidence="2 3">
    <name type="scientific">Eilatimonas milleporae</name>
    <dbReference type="NCBI Taxonomy" id="911205"/>
    <lineage>
        <taxon>Bacteria</taxon>
        <taxon>Pseudomonadati</taxon>
        <taxon>Pseudomonadota</taxon>
        <taxon>Alphaproteobacteria</taxon>
        <taxon>Kordiimonadales</taxon>
        <taxon>Kordiimonadaceae</taxon>
        <taxon>Eilatimonas</taxon>
    </lineage>
</organism>
<evidence type="ECO:0000313" key="2">
    <source>
        <dbReference type="EMBL" id="RMB04914.1"/>
    </source>
</evidence>
<dbReference type="PANTHER" id="PTHR37953">
    <property type="entry name" value="UPF0127 PROTEIN MJ1496"/>
    <property type="match status" value="1"/>
</dbReference>
<dbReference type="AlphaFoldDB" id="A0A3M0C516"/>
<keyword evidence="1" id="KW-1133">Transmembrane helix</keyword>
<evidence type="ECO:0000256" key="1">
    <source>
        <dbReference type="SAM" id="Phobius"/>
    </source>
</evidence>
<comment type="caution">
    <text evidence="2">The sequence shown here is derived from an EMBL/GenBank/DDBJ whole genome shotgun (WGS) entry which is preliminary data.</text>
</comment>
<reference evidence="2 3" key="1">
    <citation type="submission" date="2018-10" db="EMBL/GenBank/DDBJ databases">
        <title>Genomic Encyclopedia of Archaeal and Bacterial Type Strains, Phase II (KMG-II): from individual species to whole genera.</title>
        <authorList>
            <person name="Goeker M."/>
        </authorList>
    </citation>
    <scope>NUCLEOTIDE SEQUENCE [LARGE SCALE GENOMIC DNA]</scope>
    <source>
        <strain evidence="2 3">DSM 25217</strain>
    </source>
</reference>
<proteinExistence type="predicted"/>
<gene>
    <name evidence="2" type="ORF">BXY39_2485</name>
</gene>
<evidence type="ECO:0008006" key="4">
    <source>
        <dbReference type="Google" id="ProtNLM"/>
    </source>
</evidence>
<dbReference type="EMBL" id="REFR01000012">
    <property type="protein sequence ID" value="RMB04914.1"/>
    <property type="molecule type" value="Genomic_DNA"/>
</dbReference>
<dbReference type="Pfam" id="PF02643">
    <property type="entry name" value="DUF192"/>
    <property type="match status" value="1"/>
</dbReference>